<protein>
    <submittedName>
        <fullName evidence="7">Zinc finger protein 277-like</fullName>
    </submittedName>
</protein>
<organism evidence="7 8">
    <name type="scientific">Homarus americanus</name>
    <name type="common">American lobster</name>
    <dbReference type="NCBI Taxonomy" id="6706"/>
    <lineage>
        <taxon>Eukaryota</taxon>
        <taxon>Metazoa</taxon>
        <taxon>Ecdysozoa</taxon>
        <taxon>Arthropoda</taxon>
        <taxon>Crustacea</taxon>
        <taxon>Multicrustacea</taxon>
        <taxon>Malacostraca</taxon>
        <taxon>Eumalacostraca</taxon>
        <taxon>Eucarida</taxon>
        <taxon>Decapoda</taxon>
        <taxon>Pleocyemata</taxon>
        <taxon>Astacidea</taxon>
        <taxon>Nephropoidea</taxon>
        <taxon>Nephropidae</taxon>
        <taxon>Homarus</taxon>
    </lineage>
</organism>
<keyword evidence="1" id="KW-0479">Metal-binding</keyword>
<evidence type="ECO:0000256" key="1">
    <source>
        <dbReference type="ARBA" id="ARBA00022723"/>
    </source>
</evidence>
<keyword evidence="8" id="KW-1185">Reference proteome</keyword>
<dbReference type="PANTHER" id="PTHR13267:SF3">
    <property type="entry name" value="ZINC FINGER PROTEIN 277"/>
    <property type="match status" value="1"/>
</dbReference>
<evidence type="ECO:0000256" key="2">
    <source>
        <dbReference type="ARBA" id="ARBA00022771"/>
    </source>
</evidence>
<evidence type="ECO:0000256" key="5">
    <source>
        <dbReference type="SAM" id="MobiDB-lite"/>
    </source>
</evidence>
<comment type="caution">
    <text evidence="7">The sequence shown here is derived from an EMBL/GenBank/DDBJ whole genome shotgun (WGS) entry which is preliminary data.</text>
</comment>
<keyword evidence="3" id="KW-0862">Zinc</keyword>
<dbReference type="Proteomes" id="UP000747542">
    <property type="component" value="Unassembled WGS sequence"/>
</dbReference>
<feature type="region of interest" description="Disordered" evidence="5">
    <location>
        <begin position="374"/>
        <end position="400"/>
    </location>
</feature>
<evidence type="ECO:0000256" key="4">
    <source>
        <dbReference type="ARBA" id="ARBA00034119"/>
    </source>
</evidence>
<reference evidence="7" key="1">
    <citation type="journal article" date="2021" name="Sci. Adv.">
        <title>The American lobster genome reveals insights on longevity, neural, and immune adaptations.</title>
        <authorList>
            <person name="Polinski J.M."/>
            <person name="Zimin A.V."/>
            <person name="Clark K.F."/>
            <person name="Kohn A.B."/>
            <person name="Sadowski N."/>
            <person name="Timp W."/>
            <person name="Ptitsyn A."/>
            <person name="Khanna P."/>
            <person name="Romanova D.Y."/>
            <person name="Williams P."/>
            <person name="Greenwood S.J."/>
            <person name="Moroz L.L."/>
            <person name="Walt D.R."/>
            <person name="Bodnar A.G."/>
        </authorList>
    </citation>
    <scope>NUCLEOTIDE SEQUENCE</scope>
    <source>
        <strain evidence="7">GMGI-L3</strain>
    </source>
</reference>
<evidence type="ECO:0000256" key="3">
    <source>
        <dbReference type="ARBA" id="ARBA00022833"/>
    </source>
</evidence>
<dbReference type="GO" id="GO:0008270">
    <property type="term" value="F:zinc ion binding"/>
    <property type="evidence" value="ECO:0007669"/>
    <property type="project" value="UniProtKB-KW"/>
</dbReference>
<proteinExistence type="inferred from homology"/>
<dbReference type="InterPro" id="IPR013087">
    <property type="entry name" value="Znf_C2H2_type"/>
</dbReference>
<dbReference type="SUPFAM" id="SSF57667">
    <property type="entry name" value="beta-beta-alpha zinc fingers"/>
    <property type="match status" value="1"/>
</dbReference>
<evidence type="ECO:0000313" key="8">
    <source>
        <dbReference type="Proteomes" id="UP000747542"/>
    </source>
</evidence>
<dbReference type="InterPro" id="IPR040048">
    <property type="entry name" value="ZNF277"/>
</dbReference>
<evidence type="ECO:0000259" key="6">
    <source>
        <dbReference type="PROSITE" id="PS00028"/>
    </source>
</evidence>
<dbReference type="InterPro" id="IPR041661">
    <property type="entry name" value="ZN622/Rei1/Reh1_Znf-C2H2"/>
</dbReference>
<keyword evidence="2" id="KW-0863">Zinc-finger</keyword>
<dbReference type="EMBL" id="JAHLQT010015640">
    <property type="protein sequence ID" value="KAG7169721.1"/>
    <property type="molecule type" value="Genomic_DNA"/>
</dbReference>
<feature type="domain" description="C2H2-type" evidence="6">
    <location>
        <begin position="321"/>
        <end position="343"/>
    </location>
</feature>
<dbReference type="AlphaFoldDB" id="A0A8J5K9U9"/>
<name>A0A8J5K9U9_HOMAM</name>
<gene>
    <name evidence="7" type="primary">Znf277-L</name>
    <name evidence="7" type="ORF">Hamer_G013352</name>
</gene>
<dbReference type="Pfam" id="PF12756">
    <property type="entry name" value="zf-C2H2_2"/>
    <property type="match status" value="2"/>
</dbReference>
<dbReference type="PROSITE" id="PS00028">
    <property type="entry name" value="ZINC_FINGER_C2H2_1"/>
    <property type="match status" value="1"/>
</dbReference>
<accession>A0A8J5K9U9</accession>
<comment type="similarity">
    <text evidence="4">Belongs to the ZNF277 family.</text>
</comment>
<evidence type="ECO:0000313" key="7">
    <source>
        <dbReference type="EMBL" id="KAG7169721.1"/>
    </source>
</evidence>
<dbReference type="InterPro" id="IPR036236">
    <property type="entry name" value="Znf_C2H2_sf"/>
</dbReference>
<sequence length="430" mass="49274">MMCPGANSYGSDFAALDFDFDCDDAVPCILCNQMFTVMKDEQPLLRHLSIEHKFTIGAVEQVADLRQYVLYWGKLRDLELQDYCVVINTNSEPGAKGPVETFYLLCNKLPEDNKLRLALSHMKLKYIVEQKEKERSDISFSRKCIYCSETVTGGVTNCFHHLTFQHGFSVGNPDNIIYGAKLLDLLEEKLHKYHIPVFENDGLLCHLDDNEMHDAETGSCCSPQDDVMVVPEDILPHSNSILKDSRLREEINGMDSGDVYGSVMCLFCLYTASGDHAHVQVYSHMRSLHCFDFTEVMKELSFYNQVKLINYIRWKTAKSECYFCGQVFSRTDSMEEHRVLANHITLPDSELYEDKRWLQPILEEDGLLQRLREAGDSDDEDPDHPDSSRDEVVFSEEVNLPPSILSDEAVRKELLENVHPHLSVLFTEDD</sequence>
<dbReference type="PANTHER" id="PTHR13267">
    <property type="entry name" value="ZINC FINGER PROTEIN 277"/>
    <property type="match status" value="1"/>
</dbReference>